<evidence type="ECO:0000259" key="1">
    <source>
        <dbReference type="PROSITE" id="PS50209"/>
    </source>
</evidence>
<reference evidence="3" key="1">
    <citation type="submission" date="2025-08" db="UniProtKB">
        <authorList>
            <consortium name="RefSeq"/>
        </authorList>
    </citation>
    <scope>IDENTIFICATION</scope>
</reference>
<dbReference type="RefSeq" id="XP_014035708.1">
    <property type="nucleotide sequence ID" value="XM_014180233.2"/>
</dbReference>
<dbReference type="PROSITE" id="PS50209">
    <property type="entry name" value="CARD"/>
    <property type="match status" value="1"/>
</dbReference>
<accession>A0A1S3Q6V4</accession>
<keyword evidence="2" id="KW-1185">Reference proteome</keyword>
<proteinExistence type="predicted"/>
<dbReference type="Pfam" id="PF00619">
    <property type="entry name" value="CARD"/>
    <property type="match status" value="1"/>
</dbReference>
<gene>
    <name evidence="3" type="primary">LOC106589838</name>
</gene>
<dbReference type="Proteomes" id="UP001652741">
    <property type="component" value="Chromosome ssa28"/>
</dbReference>
<evidence type="ECO:0000313" key="2">
    <source>
        <dbReference type="Proteomes" id="UP001652741"/>
    </source>
</evidence>
<dbReference type="InterPro" id="IPR001315">
    <property type="entry name" value="CARD"/>
</dbReference>
<dbReference type="GO" id="GO:0042981">
    <property type="term" value="P:regulation of apoptotic process"/>
    <property type="evidence" value="ECO:0007669"/>
    <property type="project" value="InterPro"/>
</dbReference>
<sequence>MAAELLNGERGNIVKGLNEANIKLLVDILFNQKVINQFEKEAIMETHGRADKARALVDMTYAKGERVSELMITLLKDVDPVLFNGIFLKADSMDGSPVFNMR</sequence>
<feature type="domain" description="CARD" evidence="1">
    <location>
        <begin position="1"/>
        <end position="90"/>
    </location>
</feature>
<evidence type="ECO:0000313" key="3">
    <source>
        <dbReference type="RefSeq" id="XP_014035708.1"/>
    </source>
</evidence>
<dbReference type="SUPFAM" id="SSF47986">
    <property type="entry name" value="DEATH domain"/>
    <property type="match status" value="1"/>
</dbReference>
<dbReference type="GeneID" id="106589838"/>
<dbReference type="InterPro" id="IPR011029">
    <property type="entry name" value="DEATH-like_dom_sf"/>
</dbReference>
<name>A0A1S3Q6V4_SALSA</name>
<dbReference type="Gene3D" id="1.10.533.10">
    <property type="entry name" value="Death Domain, Fas"/>
    <property type="match status" value="1"/>
</dbReference>
<protein>
    <submittedName>
        <fullName evidence="3">Inhibitor of apoptosis protein isoform X2</fullName>
    </submittedName>
</protein>
<dbReference type="AlphaFoldDB" id="A0A1S3Q6V4"/>
<organism evidence="2 3">
    <name type="scientific">Salmo salar</name>
    <name type="common">Atlantic salmon</name>
    <dbReference type="NCBI Taxonomy" id="8030"/>
    <lineage>
        <taxon>Eukaryota</taxon>
        <taxon>Metazoa</taxon>
        <taxon>Chordata</taxon>
        <taxon>Craniata</taxon>
        <taxon>Vertebrata</taxon>
        <taxon>Euteleostomi</taxon>
        <taxon>Actinopterygii</taxon>
        <taxon>Neopterygii</taxon>
        <taxon>Teleostei</taxon>
        <taxon>Protacanthopterygii</taxon>
        <taxon>Salmoniformes</taxon>
        <taxon>Salmonidae</taxon>
        <taxon>Salmoninae</taxon>
        <taxon>Salmo</taxon>
    </lineage>
</organism>